<feature type="compositionally biased region" description="Polar residues" evidence="1">
    <location>
        <begin position="491"/>
        <end position="507"/>
    </location>
</feature>
<protein>
    <submittedName>
        <fullName evidence="2">Uncharacterized protein</fullName>
    </submittedName>
</protein>
<feature type="region of interest" description="Disordered" evidence="1">
    <location>
        <begin position="483"/>
        <end position="551"/>
    </location>
</feature>
<feature type="compositionally biased region" description="Basic and acidic residues" evidence="1">
    <location>
        <begin position="276"/>
        <end position="289"/>
    </location>
</feature>
<reference evidence="2" key="2">
    <citation type="journal article" date="2015" name="Gigascience">
        <title>Reconstructing a comprehensive transcriptome assembly of a white-pupal translocated strain of the pest fruit fly Bactrocera cucurbitae.</title>
        <authorList>
            <person name="Sim S.B."/>
            <person name="Calla B."/>
            <person name="Hall B."/>
            <person name="DeRego T."/>
            <person name="Geib S.M."/>
        </authorList>
    </citation>
    <scope>NUCLEOTIDE SEQUENCE</scope>
</reference>
<sequence>MLDAEYRRVVAALTTKKVQNKESVINKRRSREERTARMHRKNGDKENSKEKPASKTNNRHTNVAVLNELFGHATVNKLFDQKRTKDSNELELIWQKRDITRMRDSEIFLQMENMRRYAETETRGIVNMKKQLDCEELERLEDIARQRELMQLTYLRAKGGRDVVQKDVVDNNFKNDFSSEVDDLAQIATQMKKLKIKSYRSLNAPRTQLSHNENELDNGPDGEESTDAFDGMEMNTKKCKKNTFEPRDSLEYIGLLKKRKGTLRKSHEQRKKLERMRREPQAEAAEKETCVSSGSLHKTISKLSNRVSEKCSANSCTSTILVSPAVTSKVPTEAKTKRSAGVKVPRSKCKHYRNNKNMPQRRRKTSKKHQTNSSVGHTEPCELSAHNSLELLRQRKRGDKRLRVSRNSCVKIDDSSSSKAVSKSELLRITSCTTNELPSTSKAAVKSCTAVQESTFPTSDNETRFEPSTSSLEEMFVHIKSQLKQRKNKKYSISDSSRQKRQLQQQCAKKAEKSNKVKSRSTSRKRTNKAELPASKKASKTRKRHKRSLTESVRIPLVRNNEFILGQQNDCMETAYATDTRSQYKNSLQNLTPPASQPPKTGRKRKLYKKTSNVVQESEA</sequence>
<feature type="region of interest" description="Disordered" evidence="1">
    <location>
        <begin position="261"/>
        <end position="290"/>
    </location>
</feature>
<gene>
    <name evidence="2" type="ORF">g.19600</name>
</gene>
<proteinExistence type="predicted"/>
<feature type="region of interest" description="Disordered" evidence="1">
    <location>
        <begin position="352"/>
        <end position="382"/>
    </location>
</feature>
<feature type="compositionally biased region" description="Polar residues" evidence="1">
    <location>
        <begin position="610"/>
        <end position="620"/>
    </location>
</feature>
<feature type="compositionally biased region" description="Basic residues" evidence="1">
    <location>
        <begin position="537"/>
        <end position="547"/>
    </location>
</feature>
<evidence type="ECO:0000313" key="2">
    <source>
        <dbReference type="EMBL" id="JAD06408.1"/>
    </source>
</evidence>
<feature type="compositionally biased region" description="Basic residues" evidence="1">
    <location>
        <begin position="516"/>
        <end position="527"/>
    </location>
</feature>
<dbReference type="EMBL" id="GBXI01007884">
    <property type="protein sequence ID" value="JAD06408.1"/>
    <property type="molecule type" value="Transcribed_RNA"/>
</dbReference>
<name>A0A0A1X6X7_ZEUCU</name>
<feature type="region of interest" description="Disordered" evidence="1">
    <location>
        <begin position="205"/>
        <end position="229"/>
    </location>
</feature>
<accession>A0A0A1X6X7</accession>
<feature type="region of interest" description="Disordered" evidence="1">
    <location>
        <begin position="582"/>
        <end position="620"/>
    </location>
</feature>
<reference evidence="2" key="1">
    <citation type="submission" date="2014-11" db="EMBL/GenBank/DDBJ databases">
        <authorList>
            <person name="Geib S."/>
        </authorList>
    </citation>
    <scope>NUCLEOTIDE SEQUENCE</scope>
</reference>
<feature type="compositionally biased region" description="Polar residues" evidence="1">
    <location>
        <begin position="582"/>
        <end position="594"/>
    </location>
</feature>
<dbReference type="AlphaFoldDB" id="A0A0A1X6X7"/>
<feature type="compositionally biased region" description="Basic residues" evidence="1">
    <location>
        <begin position="261"/>
        <end position="275"/>
    </location>
</feature>
<feature type="compositionally biased region" description="Basic residues" evidence="1">
    <location>
        <begin position="352"/>
        <end position="370"/>
    </location>
</feature>
<organism evidence="2">
    <name type="scientific">Zeugodacus cucurbitae</name>
    <name type="common">Melon fruit fly</name>
    <name type="synonym">Bactrocera cucurbitae</name>
    <dbReference type="NCBI Taxonomy" id="28588"/>
    <lineage>
        <taxon>Eukaryota</taxon>
        <taxon>Metazoa</taxon>
        <taxon>Ecdysozoa</taxon>
        <taxon>Arthropoda</taxon>
        <taxon>Hexapoda</taxon>
        <taxon>Insecta</taxon>
        <taxon>Pterygota</taxon>
        <taxon>Neoptera</taxon>
        <taxon>Endopterygota</taxon>
        <taxon>Diptera</taxon>
        <taxon>Brachycera</taxon>
        <taxon>Muscomorpha</taxon>
        <taxon>Tephritoidea</taxon>
        <taxon>Tephritidae</taxon>
        <taxon>Zeugodacus</taxon>
        <taxon>Zeugodacus</taxon>
    </lineage>
</organism>
<feature type="compositionally biased region" description="Acidic residues" evidence="1">
    <location>
        <begin position="215"/>
        <end position="227"/>
    </location>
</feature>
<feature type="region of interest" description="Disordered" evidence="1">
    <location>
        <begin position="20"/>
        <end position="60"/>
    </location>
</feature>
<feature type="compositionally biased region" description="Basic and acidic residues" evidence="1">
    <location>
        <begin position="30"/>
        <end position="53"/>
    </location>
</feature>
<evidence type="ECO:0000256" key="1">
    <source>
        <dbReference type="SAM" id="MobiDB-lite"/>
    </source>
</evidence>